<feature type="compositionally biased region" description="Basic residues" evidence="1">
    <location>
        <begin position="1"/>
        <end position="10"/>
    </location>
</feature>
<comment type="caution">
    <text evidence="2">The sequence shown here is derived from an EMBL/GenBank/DDBJ whole genome shotgun (WGS) entry which is preliminary data.</text>
</comment>
<protein>
    <submittedName>
        <fullName evidence="2">Uncharacterized protein</fullName>
    </submittedName>
</protein>
<organism evidence="2 3">
    <name type="scientific">Symbiodinium necroappetens</name>
    <dbReference type="NCBI Taxonomy" id="1628268"/>
    <lineage>
        <taxon>Eukaryota</taxon>
        <taxon>Sar</taxon>
        <taxon>Alveolata</taxon>
        <taxon>Dinophyceae</taxon>
        <taxon>Suessiales</taxon>
        <taxon>Symbiodiniaceae</taxon>
        <taxon>Symbiodinium</taxon>
    </lineage>
</organism>
<feature type="non-terminal residue" evidence="2">
    <location>
        <position position="82"/>
    </location>
</feature>
<gene>
    <name evidence="2" type="ORF">SNEC2469_LOCUS15566</name>
</gene>
<dbReference type="Proteomes" id="UP000601435">
    <property type="component" value="Unassembled WGS sequence"/>
</dbReference>
<evidence type="ECO:0000313" key="2">
    <source>
        <dbReference type="EMBL" id="CAE7540728.1"/>
    </source>
</evidence>
<proteinExistence type="predicted"/>
<accession>A0A812TTY1</accession>
<dbReference type="EMBL" id="CAJNJA010025305">
    <property type="protein sequence ID" value="CAE7540728.1"/>
    <property type="molecule type" value="Genomic_DNA"/>
</dbReference>
<dbReference type="AlphaFoldDB" id="A0A812TTY1"/>
<evidence type="ECO:0000256" key="1">
    <source>
        <dbReference type="SAM" id="MobiDB-lite"/>
    </source>
</evidence>
<evidence type="ECO:0000313" key="3">
    <source>
        <dbReference type="Proteomes" id="UP000601435"/>
    </source>
</evidence>
<reference evidence="2" key="1">
    <citation type="submission" date="2021-02" db="EMBL/GenBank/DDBJ databases">
        <authorList>
            <person name="Dougan E. K."/>
            <person name="Rhodes N."/>
            <person name="Thang M."/>
            <person name="Chan C."/>
        </authorList>
    </citation>
    <scope>NUCLEOTIDE SEQUENCE</scope>
</reference>
<keyword evidence="3" id="KW-1185">Reference proteome</keyword>
<feature type="region of interest" description="Disordered" evidence="1">
    <location>
        <begin position="1"/>
        <end position="60"/>
    </location>
</feature>
<sequence length="82" mass="9583">GMAKPRKQKALSKSSMSRLARQRRWMTNYRKSWSSRRAGRPDCRTPRFDVPPDAEQPTGRMTITPQLTRCKLFSHIFVLSEC</sequence>
<name>A0A812TTY1_9DINO</name>